<dbReference type="Proteomes" id="UP000321938">
    <property type="component" value="Unassembled WGS sequence"/>
</dbReference>
<evidence type="ECO:0000313" key="3">
    <source>
        <dbReference type="Proteomes" id="UP000321938"/>
    </source>
</evidence>
<accession>A0A5C7B907</accession>
<keyword evidence="1" id="KW-0812">Transmembrane</keyword>
<feature type="transmembrane region" description="Helical" evidence="1">
    <location>
        <begin position="131"/>
        <end position="151"/>
    </location>
</feature>
<protein>
    <recommendedName>
        <fullName evidence="4">Phage holin family protein</fullName>
    </recommendedName>
</protein>
<reference evidence="2 3" key="1">
    <citation type="submission" date="2019-08" db="EMBL/GenBank/DDBJ databases">
        <title>Genome of Psychroserpens burtonensis ACAM 167.</title>
        <authorList>
            <person name="Bowman J.P."/>
        </authorList>
    </citation>
    <scope>NUCLEOTIDE SEQUENCE [LARGE SCALE GENOMIC DNA]</scope>
    <source>
        <strain evidence="2 3">ACAM 167</strain>
    </source>
</reference>
<name>A0A5C7B907_9FLAO</name>
<gene>
    <name evidence="2" type="ORF">ES692_06075</name>
</gene>
<dbReference type="EMBL" id="VOSB01000007">
    <property type="protein sequence ID" value="TXE18608.1"/>
    <property type="molecule type" value="Genomic_DNA"/>
</dbReference>
<dbReference type="RefSeq" id="WP_147231366.1">
    <property type="nucleotide sequence ID" value="NZ_VOSB01000007.1"/>
</dbReference>
<sequence length="198" mass="22300">MKLTLLQKILALSTVNKAFAFKHGALVCVSLPLSIGLLEALKQMVKDVVLFDLILPVISIAMCLCIYFVFWLTDFFWGLIAAKHENNNDNPDWIQSDKLYSSLGKIGGILLMNVLLLPLILFLLITNFETISFFVLIITVLINLLSILYEVHSIGENIKRKTGKKPAMYTFFEQFTSLLESTIIKKIRSLLGASNKES</sequence>
<evidence type="ECO:0000256" key="1">
    <source>
        <dbReference type="SAM" id="Phobius"/>
    </source>
</evidence>
<feature type="transmembrane region" description="Helical" evidence="1">
    <location>
        <begin position="53"/>
        <end position="82"/>
    </location>
</feature>
<feature type="transmembrane region" description="Helical" evidence="1">
    <location>
        <begin position="103"/>
        <end position="125"/>
    </location>
</feature>
<feature type="transmembrane region" description="Helical" evidence="1">
    <location>
        <begin position="20"/>
        <end position="41"/>
    </location>
</feature>
<keyword evidence="3" id="KW-1185">Reference proteome</keyword>
<organism evidence="2 3">
    <name type="scientific">Psychroserpens burtonensis</name>
    <dbReference type="NCBI Taxonomy" id="49278"/>
    <lineage>
        <taxon>Bacteria</taxon>
        <taxon>Pseudomonadati</taxon>
        <taxon>Bacteroidota</taxon>
        <taxon>Flavobacteriia</taxon>
        <taxon>Flavobacteriales</taxon>
        <taxon>Flavobacteriaceae</taxon>
        <taxon>Psychroserpens</taxon>
    </lineage>
</organism>
<evidence type="ECO:0000313" key="2">
    <source>
        <dbReference type="EMBL" id="TXE18608.1"/>
    </source>
</evidence>
<keyword evidence="1" id="KW-1133">Transmembrane helix</keyword>
<proteinExistence type="predicted"/>
<comment type="caution">
    <text evidence="2">The sequence shown here is derived from an EMBL/GenBank/DDBJ whole genome shotgun (WGS) entry which is preliminary data.</text>
</comment>
<dbReference type="AlphaFoldDB" id="A0A5C7B907"/>
<keyword evidence="1" id="KW-0472">Membrane</keyword>
<dbReference type="OrthoDB" id="1440743at2"/>
<evidence type="ECO:0008006" key="4">
    <source>
        <dbReference type="Google" id="ProtNLM"/>
    </source>
</evidence>